<accession>A0A1Z3U6K3</accession>
<feature type="compositionally biased region" description="Basic and acidic residues" evidence="2">
    <location>
        <begin position="11"/>
        <end position="23"/>
    </location>
</feature>
<dbReference type="EMBL" id="CP022048">
    <property type="protein sequence ID" value="ASE38916.1"/>
    <property type="molecule type" value="Genomic_DNA"/>
</dbReference>
<dbReference type="PROSITE" id="PS50937">
    <property type="entry name" value="HTH_MERR_2"/>
    <property type="match status" value="1"/>
</dbReference>
<dbReference type="SMART" id="SM00422">
    <property type="entry name" value="HTH_MERR"/>
    <property type="match status" value="1"/>
</dbReference>
<dbReference type="InterPro" id="IPR000551">
    <property type="entry name" value="MerR-type_HTH_dom"/>
</dbReference>
<reference evidence="5" key="1">
    <citation type="submission" date="2017-06" db="EMBL/GenBank/DDBJ databases">
        <title>FDA dAtabase for Regulatory Grade micrObial Sequences (FDA-ARGOS): Supporting development and validation of Infectious Disease Dx tests.</title>
        <authorList>
            <person name="Minogue T."/>
            <person name="Wolcott M."/>
            <person name="Wasieloski L."/>
            <person name="Aguilar W."/>
            <person name="Moore D."/>
            <person name="Tallon L."/>
            <person name="Sadzewicz L."/>
            <person name="Sengamalay N."/>
            <person name="Ott S."/>
            <person name="Godinez A."/>
            <person name="Nagaraj S."/>
            <person name="Nadendla S."/>
            <person name="Geyer C."/>
            <person name="Sichtig H."/>
        </authorList>
    </citation>
    <scope>NUCLEOTIDE SEQUENCE [LARGE SCALE GENOMIC DNA]</scope>
    <source>
        <strain evidence="5">FDAARGOS_289</strain>
    </source>
</reference>
<dbReference type="GO" id="GO:0003677">
    <property type="term" value="F:DNA binding"/>
    <property type="evidence" value="ECO:0007669"/>
    <property type="project" value="UniProtKB-KW"/>
</dbReference>
<proteinExistence type="predicted"/>
<protein>
    <submittedName>
        <fullName evidence="4">MerR family transcriptional regulator</fullName>
    </submittedName>
</protein>
<dbReference type="InterPro" id="IPR009061">
    <property type="entry name" value="DNA-bd_dom_put_sf"/>
</dbReference>
<dbReference type="Gene3D" id="1.10.1660.10">
    <property type="match status" value="1"/>
</dbReference>
<feature type="region of interest" description="Disordered" evidence="2">
    <location>
        <begin position="1"/>
        <end position="28"/>
    </location>
</feature>
<dbReference type="GeneID" id="99613932"/>
<evidence type="ECO:0000259" key="3">
    <source>
        <dbReference type="PROSITE" id="PS50937"/>
    </source>
</evidence>
<dbReference type="PRINTS" id="PR00040">
    <property type="entry name" value="HTHMERR"/>
</dbReference>
<dbReference type="AlphaFoldDB" id="A0A1Z3U6K3"/>
<dbReference type="KEGG" id="bvc:CEP68_05060"/>
<dbReference type="Pfam" id="PF13411">
    <property type="entry name" value="MerR_1"/>
    <property type="match status" value="1"/>
</dbReference>
<evidence type="ECO:0000313" key="5">
    <source>
        <dbReference type="Proteomes" id="UP000197050"/>
    </source>
</evidence>
<sequence>MRVRTPFENAKVLERTDERDSGEGGRSAPLIRRTRLSGANLNIEQLSPRQDYLISEVAEHVGTTVRALRYYEDCGLLHPVRTKGNVRRYSRECLETARLVRCLRSAGIGVADILSALNGSGRSPSERVAVLVARRLDAIKAEQRLLRAILSASPTVGTIDAPTSTQ</sequence>
<dbReference type="PANTHER" id="PTHR30204">
    <property type="entry name" value="REDOX-CYCLING DRUG-SENSING TRANSCRIPTIONAL ACTIVATOR SOXR"/>
    <property type="match status" value="1"/>
</dbReference>
<name>A0A1Z3U6K3_BREVE</name>
<organism evidence="4 5">
    <name type="scientific">Brevundimonas vesicularis</name>
    <name type="common">Pseudomonas vesicularis</name>
    <dbReference type="NCBI Taxonomy" id="41276"/>
    <lineage>
        <taxon>Bacteria</taxon>
        <taxon>Pseudomonadati</taxon>
        <taxon>Pseudomonadota</taxon>
        <taxon>Alphaproteobacteria</taxon>
        <taxon>Caulobacterales</taxon>
        <taxon>Caulobacteraceae</taxon>
        <taxon>Brevundimonas</taxon>
    </lineage>
</organism>
<keyword evidence="1" id="KW-0238">DNA-binding</keyword>
<dbReference type="PANTHER" id="PTHR30204:SF93">
    <property type="entry name" value="HTH MERR-TYPE DOMAIN-CONTAINING PROTEIN"/>
    <property type="match status" value="1"/>
</dbReference>
<evidence type="ECO:0000256" key="1">
    <source>
        <dbReference type="ARBA" id="ARBA00023125"/>
    </source>
</evidence>
<dbReference type="SUPFAM" id="SSF46955">
    <property type="entry name" value="Putative DNA-binding domain"/>
    <property type="match status" value="1"/>
</dbReference>
<dbReference type="InterPro" id="IPR047057">
    <property type="entry name" value="MerR_fam"/>
</dbReference>
<dbReference type="CDD" id="cd00592">
    <property type="entry name" value="HTH_MerR-like"/>
    <property type="match status" value="1"/>
</dbReference>
<evidence type="ECO:0000313" key="4">
    <source>
        <dbReference type="EMBL" id="ASE38916.1"/>
    </source>
</evidence>
<gene>
    <name evidence="4" type="ORF">CEP68_05060</name>
</gene>
<dbReference type="GO" id="GO:0003700">
    <property type="term" value="F:DNA-binding transcription factor activity"/>
    <property type="evidence" value="ECO:0007669"/>
    <property type="project" value="InterPro"/>
</dbReference>
<feature type="domain" description="HTH merR-type" evidence="3">
    <location>
        <begin position="51"/>
        <end position="119"/>
    </location>
</feature>
<dbReference type="RefSeq" id="WP_088582384.1">
    <property type="nucleotide sequence ID" value="NZ_CP022048.2"/>
</dbReference>
<dbReference type="Proteomes" id="UP000197050">
    <property type="component" value="Chromosome"/>
</dbReference>
<evidence type="ECO:0000256" key="2">
    <source>
        <dbReference type="SAM" id="MobiDB-lite"/>
    </source>
</evidence>